<reference evidence="1 2" key="1">
    <citation type="journal article" date="2012" name="J. Bacteriol.">
        <title>Draft Genome Sequence of Plant Growth-Promoting Rhizobium Mesorhizobium amorphae, Isolated from Zinc-Lead Mine Tailings.</title>
        <authorList>
            <person name="Hao X."/>
            <person name="Lin Y."/>
            <person name="Johnstone L."/>
            <person name="Baltrus D.A."/>
            <person name="Miller S.J."/>
            <person name="Wei G."/>
            <person name="Rensing C."/>
        </authorList>
    </citation>
    <scope>NUCLEOTIDE SEQUENCE [LARGE SCALE GENOMIC DNA]</scope>
    <source>
        <strain evidence="1 2">CCNWGS0123</strain>
    </source>
</reference>
<dbReference type="AlphaFoldDB" id="G6Y7L3"/>
<dbReference type="RefSeq" id="WP_006201419.1">
    <property type="nucleotide sequence ID" value="NZ_AGSN01000084.1"/>
</dbReference>
<dbReference type="PATRIC" id="fig|1082933.3.peg.1848"/>
<dbReference type="Proteomes" id="UP000002949">
    <property type="component" value="Unassembled WGS sequence"/>
</dbReference>
<evidence type="ECO:0000313" key="2">
    <source>
        <dbReference type="Proteomes" id="UP000002949"/>
    </source>
</evidence>
<protein>
    <submittedName>
        <fullName evidence="1">Uncharacterized protein</fullName>
    </submittedName>
</protein>
<organism evidence="1 2">
    <name type="scientific">Mesorhizobium amorphae CCNWGS0123</name>
    <dbReference type="NCBI Taxonomy" id="1082933"/>
    <lineage>
        <taxon>Bacteria</taxon>
        <taxon>Pseudomonadati</taxon>
        <taxon>Pseudomonadota</taxon>
        <taxon>Alphaproteobacteria</taxon>
        <taxon>Hyphomicrobiales</taxon>
        <taxon>Phyllobacteriaceae</taxon>
        <taxon>Mesorhizobium</taxon>
    </lineage>
</organism>
<gene>
    <name evidence="1" type="ORF">MEA186_09645</name>
</gene>
<sequence>MALFLTFGPTGPSRAAAGISSRAAATYVKPTPAIQPTRIEVDGDAHSIRFYIDGKQVALLDAAGFKE</sequence>
<dbReference type="EMBL" id="AGSN01000084">
    <property type="protein sequence ID" value="EHH12335.1"/>
    <property type="molecule type" value="Genomic_DNA"/>
</dbReference>
<name>G6Y7L3_9HYPH</name>
<keyword evidence="2" id="KW-1185">Reference proteome</keyword>
<dbReference type="KEGG" id="mamo:A6B35_14645"/>
<evidence type="ECO:0000313" key="1">
    <source>
        <dbReference type="EMBL" id="EHH12335.1"/>
    </source>
</evidence>
<accession>G6Y7L3</accession>
<proteinExistence type="predicted"/>